<reference evidence="2 3" key="1">
    <citation type="submission" date="2023-02" db="EMBL/GenBank/DDBJ databases">
        <title>Entomopathogenic bacteria.</title>
        <authorList>
            <person name="Machado R.A."/>
        </authorList>
    </citation>
    <scope>NUCLEOTIDE SEQUENCE [LARGE SCALE GENOMIC DNA]</scope>
    <source>
        <strain evidence="2 3">XENO-10</strain>
    </source>
</reference>
<dbReference type="Proteomes" id="UP001217178">
    <property type="component" value="Unassembled WGS sequence"/>
</dbReference>
<proteinExistence type="predicted"/>
<evidence type="ECO:0000259" key="1">
    <source>
        <dbReference type="Pfam" id="PF25136"/>
    </source>
</evidence>
<name>A0ABT5LG12_9GAMM</name>
<comment type="caution">
    <text evidence="2">The sequence shown here is derived from an EMBL/GenBank/DDBJ whole genome shotgun (WGS) entry which is preliminary data.</text>
</comment>
<keyword evidence="3" id="KW-1185">Reference proteome</keyword>
<dbReference type="RefSeq" id="WP_273555226.1">
    <property type="nucleotide sequence ID" value="NZ_JAQRFI010000024.1"/>
</dbReference>
<protein>
    <recommendedName>
        <fullName evidence="1">DUF7823 domain-containing protein</fullName>
    </recommendedName>
</protein>
<evidence type="ECO:0000313" key="2">
    <source>
        <dbReference type="EMBL" id="MDC9589914.1"/>
    </source>
</evidence>
<organism evidence="2 3">
    <name type="scientific">Xenorhabdus yunnanensis</name>
    <dbReference type="NCBI Taxonomy" id="3025878"/>
    <lineage>
        <taxon>Bacteria</taxon>
        <taxon>Pseudomonadati</taxon>
        <taxon>Pseudomonadota</taxon>
        <taxon>Gammaproteobacteria</taxon>
        <taxon>Enterobacterales</taxon>
        <taxon>Morganellaceae</taxon>
        <taxon>Xenorhabdus</taxon>
    </lineage>
</organism>
<evidence type="ECO:0000313" key="3">
    <source>
        <dbReference type="Proteomes" id="UP001217178"/>
    </source>
</evidence>
<dbReference type="Pfam" id="PF25136">
    <property type="entry name" value="DUF7823"/>
    <property type="match status" value="1"/>
</dbReference>
<accession>A0ABT5LG12</accession>
<dbReference type="InterPro" id="IPR056725">
    <property type="entry name" value="DUF7823"/>
</dbReference>
<feature type="domain" description="DUF7823" evidence="1">
    <location>
        <begin position="39"/>
        <end position="151"/>
    </location>
</feature>
<gene>
    <name evidence="2" type="ORF">PSI23_11535</name>
</gene>
<sequence>MSEVNKPESKGYMLSFDIKPGILMPENFEKELGYLKDGYGALNIIENNTVIGGISSFGLSSQGSVDNPTIYMVMEMKFPQENENAIIELSEKKLDITVDDVVYHIGSGIIVASSITLGFTYTNASGTDVMKLFAVMEREQIGETKRFYLNWS</sequence>
<dbReference type="EMBL" id="JAQRFI010000024">
    <property type="protein sequence ID" value="MDC9589914.1"/>
    <property type="molecule type" value="Genomic_DNA"/>
</dbReference>